<gene>
    <name evidence="3" type="ORF">SCP_1005430</name>
</gene>
<name>A0A401GYQ8_9APHY</name>
<accession>A0A401GYQ8</accession>
<dbReference type="AlphaFoldDB" id="A0A401GYQ8"/>
<proteinExistence type="predicted"/>
<dbReference type="GeneID" id="38784212"/>
<evidence type="ECO:0000256" key="2">
    <source>
        <dbReference type="SAM" id="Phobius"/>
    </source>
</evidence>
<keyword evidence="2" id="KW-0812">Transmembrane</keyword>
<organism evidence="3 4">
    <name type="scientific">Sparassis crispa</name>
    <dbReference type="NCBI Taxonomy" id="139825"/>
    <lineage>
        <taxon>Eukaryota</taxon>
        <taxon>Fungi</taxon>
        <taxon>Dikarya</taxon>
        <taxon>Basidiomycota</taxon>
        <taxon>Agaricomycotina</taxon>
        <taxon>Agaricomycetes</taxon>
        <taxon>Polyporales</taxon>
        <taxon>Sparassidaceae</taxon>
        <taxon>Sparassis</taxon>
    </lineage>
</organism>
<protein>
    <submittedName>
        <fullName evidence="3">Uncharacterized protein</fullName>
    </submittedName>
</protein>
<reference evidence="3 4" key="1">
    <citation type="journal article" date="2018" name="Sci. Rep.">
        <title>Genome sequence of the cauliflower mushroom Sparassis crispa (Hanabiratake) and its association with beneficial usage.</title>
        <authorList>
            <person name="Kiyama R."/>
            <person name="Furutani Y."/>
            <person name="Kawaguchi K."/>
            <person name="Nakanishi T."/>
        </authorList>
    </citation>
    <scope>NUCLEOTIDE SEQUENCE [LARGE SCALE GENOMIC DNA]</scope>
</reference>
<feature type="region of interest" description="Disordered" evidence="1">
    <location>
        <begin position="1"/>
        <end position="26"/>
    </location>
</feature>
<dbReference type="Proteomes" id="UP000287166">
    <property type="component" value="Unassembled WGS sequence"/>
</dbReference>
<comment type="caution">
    <text evidence="3">The sequence shown here is derived from an EMBL/GenBank/DDBJ whole genome shotgun (WGS) entry which is preliminary data.</text>
</comment>
<keyword evidence="2" id="KW-0472">Membrane</keyword>
<feature type="transmembrane region" description="Helical" evidence="2">
    <location>
        <begin position="36"/>
        <end position="61"/>
    </location>
</feature>
<keyword evidence="4" id="KW-1185">Reference proteome</keyword>
<sequence>MSTTSSNDPTTTYQSSASTSTNPVQDNDGLTSSASLYLYTFLATLILLLSVSGAIVVRSYLMRRRQRIMIEEAIRNGTYIPPARYPRPLGAKPVLHDVYLRFDTATDEKGGAAGSSYGGRSWWQWMMPVAATLWSTGAPSLQTKPERAPMMGPLPWYLHSPWRRHRLQSQTSLPRVSSAIALQSPAELSSEETVNLTVLIAMPAPHQVSDKLDEGTLPHIEFGIAQVPLKKRDGASS</sequence>
<dbReference type="InParanoid" id="A0A401GYQ8"/>
<dbReference type="RefSeq" id="XP_027618208.1">
    <property type="nucleotide sequence ID" value="XM_027762407.1"/>
</dbReference>
<dbReference type="OrthoDB" id="3256943at2759"/>
<evidence type="ECO:0000313" key="3">
    <source>
        <dbReference type="EMBL" id="GBE87295.1"/>
    </source>
</evidence>
<evidence type="ECO:0000313" key="4">
    <source>
        <dbReference type="Proteomes" id="UP000287166"/>
    </source>
</evidence>
<evidence type="ECO:0000256" key="1">
    <source>
        <dbReference type="SAM" id="MobiDB-lite"/>
    </source>
</evidence>
<dbReference type="EMBL" id="BFAD01000010">
    <property type="protein sequence ID" value="GBE87295.1"/>
    <property type="molecule type" value="Genomic_DNA"/>
</dbReference>
<keyword evidence="2" id="KW-1133">Transmembrane helix</keyword>
<feature type="compositionally biased region" description="Low complexity" evidence="1">
    <location>
        <begin position="10"/>
        <end position="21"/>
    </location>
</feature>